<reference evidence="6" key="1">
    <citation type="submission" date="2019-08" db="EMBL/GenBank/DDBJ databases">
        <authorList>
            <person name="Kucharzyk K."/>
            <person name="Murdoch R.W."/>
            <person name="Higgins S."/>
            <person name="Loffler F."/>
        </authorList>
    </citation>
    <scope>NUCLEOTIDE SEQUENCE</scope>
</reference>
<dbReference type="Pfam" id="PF03466">
    <property type="entry name" value="LysR_substrate"/>
    <property type="match status" value="1"/>
</dbReference>
<dbReference type="AlphaFoldDB" id="A0A645BNF7"/>
<dbReference type="GO" id="GO:0003700">
    <property type="term" value="F:DNA-binding transcription factor activity"/>
    <property type="evidence" value="ECO:0007669"/>
    <property type="project" value="InterPro"/>
</dbReference>
<dbReference type="CDD" id="cd08420">
    <property type="entry name" value="PBP2_CysL_like"/>
    <property type="match status" value="1"/>
</dbReference>
<dbReference type="PANTHER" id="PTHR30126:SF39">
    <property type="entry name" value="HTH-TYPE TRANSCRIPTIONAL REGULATOR CYSL"/>
    <property type="match status" value="1"/>
</dbReference>
<dbReference type="PRINTS" id="PR00039">
    <property type="entry name" value="HTHLYSR"/>
</dbReference>
<dbReference type="PANTHER" id="PTHR30126">
    <property type="entry name" value="HTH-TYPE TRANSCRIPTIONAL REGULATOR"/>
    <property type="match status" value="1"/>
</dbReference>
<keyword evidence="2" id="KW-0805">Transcription regulation</keyword>
<evidence type="ECO:0000256" key="2">
    <source>
        <dbReference type="ARBA" id="ARBA00023015"/>
    </source>
</evidence>
<sequence length="298" mass="33736">MLDVQLKVFKTVVEKGSFSLAAQELHMTQSSVSQQIQSLESYYNIKLFDRMYRKIMVTQAGMALYPYALELERLYQESNKAMQGLKADIAGRLNIGCSLTIGEYFMPRILVSFSLEHPLVEASMDVFNTEQITAMVVGGSINLGFIEGHYEPLDMLLDTKFGGDELIVIASPQYKHLLHRMSLTELKGARWVMREKDSGTRKIFEEFITKHGIDPSKLNVVLEMGSTQAVKEAVKSGIGITAISRLTVESELHRGELIAIPLQEGIIPRKFTMIYHKERFKTHAVEKFMAYVMEKTGK</sequence>
<dbReference type="PROSITE" id="PS50931">
    <property type="entry name" value="HTH_LYSR"/>
    <property type="match status" value="1"/>
</dbReference>
<evidence type="ECO:0000256" key="3">
    <source>
        <dbReference type="ARBA" id="ARBA00023125"/>
    </source>
</evidence>
<organism evidence="6">
    <name type="scientific">bioreactor metagenome</name>
    <dbReference type="NCBI Taxonomy" id="1076179"/>
    <lineage>
        <taxon>unclassified sequences</taxon>
        <taxon>metagenomes</taxon>
        <taxon>ecological metagenomes</taxon>
    </lineage>
</organism>
<proteinExistence type="inferred from homology"/>
<dbReference type="Gene3D" id="3.40.190.290">
    <property type="match status" value="1"/>
</dbReference>
<dbReference type="InterPro" id="IPR036388">
    <property type="entry name" value="WH-like_DNA-bd_sf"/>
</dbReference>
<evidence type="ECO:0000256" key="1">
    <source>
        <dbReference type="ARBA" id="ARBA00009437"/>
    </source>
</evidence>
<dbReference type="Gene3D" id="1.10.10.10">
    <property type="entry name" value="Winged helix-like DNA-binding domain superfamily/Winged helix DNA-binding domain"/>
    <property type="match status" value="1"/>
</dbReference>
<dbReference type="Pfam" id="PF00126">
    <property type="entry name" value="HTH_1"/>
    <property type="match status" value="1"/>
</dbReference>
<dbReference type="SUPFAM" id="SSF53850">
    <property type="entry name" value="Periplasmic binding protein-like II"/>
    <property type="match status" value="1"/>
</dbReference>
<dbReference type="GO" id="GO:0000976">
    <property type="term" value="F:transcription cis-regulatory region binding"/>
    <property type="evidence" value="ECO:0007669"/>
    <property type="project" value="TreeGrafter"/>
</dbReference>
<evidence type="ECO:0000313" key="6">
    <source>
        <dbReference type="EMBL" id="MPM66999.1"/>
    </source>
</evidence>
<protein>
    <submittedName>
        <fullName evidence="6">HTH-type transcriptional regulator CysL</fullName>
    </submittedName>
</protein>
<name>A0A645BNF7_9ZZZZ</name>
<comment type="caution">
    <text evidence="6">The sequence shown here is derived from an EMBL/GenBank/DDBJ whole genome shotgun (WGS) entry which is preliminary data.</text>
</comment>
<evidence type="ECO:0000256" key="4">
    <source>
        <dbReference type="ARBA" id="ARBA00023163"/>
    </source>
</evidence>
<keyword evidence="4" id="KW-0804">Transcription</keyword>
<dbReference type="FunFam" id="1.10.10.10:FF:000001">
    <property type="entry name" value="LysR family transcriptional regulator"/>
    <property type="match status" value="1"/>
</dbReference>
<accession>A0A645BNF7</accession>
<dbReference type="InterPro" id="IPR005119">
    <property type="entry name" value="LysR_subst-bd"/>
</dbReference>
<dbReference type="InterPro" id="IPR000847">
    <property type="entry name" value="LysR_HTH_N"/>
</dbReference>
<dbReference type="SUPFAM" id="SSF46785">
    <property type="entry name" value="Winged helix' DNA-binding domain"/>
    <property type="match status" value="1"/>
</dbReference>
<gene>
    <name evidence="6" type="primary">cysL_32</name>
    <name evidence="6" type="ORF">SDC9_113914</name>
</gene>
<comment type="similarity">
    <text evidence="1">Belongs to the LysR transcriptional regulatory family.</text>
</comment>
<keyword evidence="3" id="KW-0238">DNA-binding</keyword>
<feature type="domain" description="HTH lysR-type" evidence="5">
    <location>
        <begin position="1"/>
        <end position="58"/>
    </location>
</feature>
<evidence type="ECO:0000259" key="5">
    <source>
        <dbReference type="PROSITE" id="PS50931"/>
    </source>
</evidence>
<dbReference type="EMBL" id="VSSQ01021424">
    <property type="protein sequence ID" value="MPM66999.1"/>
    <property type="molecule type" value="Genomic_DNA"/>
</dbReference>
<dbReference type="InterPro" id="IPR036390">
    <property type="entry name" value="WH_DNA-bd_sf"/>
</dbReference>